<protein>
    <submittedName>
        <fullName evidence="3">FAS1 domain-containing protein</fullName>
    </submittedName>
</protein>
<dbReference type="GO" id="GO:0005886">
    <property type="term" value="C:plasma membrane"/>
    <property type="evidence" value="ECO:0007669"/>
    <property type="project" value="TreeGrafter"/>
</dbReference>
<sequence length="237" mass="27246">MRLPLPITLPMTSLFLLFPLRLLIAQNRTSRIRRNQSKMKSLNFQSVVSQFFEYESTVVVRWPLPFIIIPPLLTVSIVTLTVTNFHLNVTNDTLQVFLPDDMKSLRDLKELLRLFPPRDAQRDTYSIFGSKFVYTVIEDESPEENILTSSGIQRMAKLHKFVMGLETRNGDNVASNCLRNRDDEACTLHPIAFALEDDTPEFAIQFLLRYPNLKFGDFVVDNAMVFGGVSIQPKVRF</sequence>
<dbReference type="AlphaFoldDB" id="A0A1I7UQU8"/>
<dbReference type="Proteomes" id="UP000095282">
    <property type="component" value="Unplaced"/>
</dbReference>
<feature type="signal peptide" evidence="1">
    <location>
        <begin position="1"/>
        <end position="25"/>
    </location>
</feature>
<dbReference type="GO" id="GO:0030659">
    <property type="term" value="C:cytoplasmic vesicle membrane"/>
    <property type="evidence" value="ECO:0007669"/>
    <property type="project" value="TreeGrafter"/>
</dbReference>
<organism evidence="2 3">
    <name type="scientific">Caenorhabditis tropicalis</name>
    <dbReference type="NCBI Taxonomy" id="1561998"/>
    <lineage>
        <taxon>Eukaryota</taxon>
        <taxon>Metazoa</taxon>
        <taxon>Ecdysozoa</taxon>
        <taxon>Nematoda</taxon>
        <taxon>Chromadorea</taxon>
        <taxon>Rhabditida</taxon>
        <taxon>Rhabditina</taxon>
        <taxon>Rhabditomorpha</taxon>
        <taxon>Rhabditoidea</taxon>
        <taxon>Rhabditidae</taxon>
        <taxon>Peloderinae</taxon>
        <taxon>Caenorhabditis</taxon>
    </lineage>
</organism>
<evidence type="ECO:0000313" key="3">
    <source>
        <dbReference type="WBParaSite" id="Csp11.Scaffold630.g18431.t1"/>
    </source>
</evidence>
<name>A0A1I7UQU8_9PELO</name>
<dbReference type="InterPro" id="IPR051697">
    <property type="entry name" value="Patched_domain-protein"/>
</dbReference>
<dbReference type="PANTHER" id="PTHR10796:SF96">
    <property type="entry name" value="PATCHED-RELATED PROTEIN 9"/>
    <property type="match status" value="1"/>
</dbReference>
<dbReference type="GO" id="GO:0018996">
    <property type="term" value="P:molting cycle, collagen and cuticulin-based cuticle"/>
    <property type="evidence" value="ECO:0007669"/>
    <property type="project" value="TreeGrafter"/>
</dbReference>
<dbReference type="GO" id="GO:0006897">
    <property type="term" value="P:endocytosis"/>
    <property type="evidence" value="ECO:0007669"/>
    <property type="project" value="TreeGrafter"/>
</dbReference>
<reference evidence="3" key="1">
    <citation type="submission" date="2016-11" db="UniProtKB">
        <authorList>
            <consortium name="WormBaseParasite"/>
        </authorList>
    </citation>
    <scope>IDENTIFICATION</scope>
</reference>
<keyword evidence="1" id="KW-0732">Signal</keyword>
<feature type="chain" id="PRO_5009309213" evidence="1">
    <location>
        <begin position="26"/>
        <end position="237"/>
    </location>
</feature>
<evidence type="ECO:0000313" key="2">
    <source>
        <dbReference type="Proteomes" id="UP000095282"/>
    </source>
</evidence>
<dbReference type="WBParaSite" id="Csp11.Scaffold630.g18431.t1">
    <property type="protein sequence ID" value="Csp11.Scaffold630.g18431.t1"/>
    <property type="gene ID" value="Csp11.Scaffold630.g18431"/>
</dbReference>
<dbReference type="PANTHER" id="PTHR10796">
    <property type="entry name" value="PATCHED-RELATED"/>
    <property type="match status" value="1"/>
</dbReference>
<proteinExistence type="predicted"/>
<accession>A0A1I7UQU8</accession>
<evidence type="ECO:0000256" key="1">
    <source>
        <dbReference type="SAM" id="SignalP"/>
    </source>
</evidence>
<keyword evidence="2" id="KW-1185">Reference proteome</keyword>